<dbReference type="GO" id="GO:0003887">
    <property type="term" value="F:DNA-directed DNA polymerase activity"/>
    <property type="evidence" value="ECO:0007669"/>
    <property type="project" value="UniProtKB-KW"/>
</dbReference>
<comment type="caution">
    <text evidence="11">The sequence shown here is derived from an EMBL/GenBank/DDBJ whole genome shotgun (WGS) entry which is preliminary data.</text>
</comment>
<evidence type="ECO:0000256" key="6">
    <source>
        <dbReference type="ARBA" id="ARBA00022695"/>
    </source>
</evidence>
<dbReference type="CDD" id="cd04485">
    <property type="entry name" value="DnaE_OBF"/>
    <property type="match status" value="1"/>
</dbReference>
<dbReference type="GO" id="GO:0005737">
    <property type="term" value="C:cytoplasm"/>
    <property type="evidence" value="ECO:0007669"/>
    <property type="project" value="UniProtKB-SubCell"/>
</dbReference>
<dbReference type="InterPro" id="IPR003141">
    <property type="entry name" value="Pol/His_phosphatase_N"/>
</dbReference>
<dbReference type="CDD" id="cd12113">
    <property type="entry name" value="PHP_PolIIIA_DnaE3"/>
    <property type="match status" value="1"/>
</dbReference>
<organism evidence="11 12">
    <name type="scientific">Slackia exigua (strain ATCC 700122 / DSM 15923 / CIP 105133 / JCM 11022 / KCTC 5966 / S-7)</name>
    <dbReference type="NCBI Taxonomy" id="649764"/>
    <lineage>
        <taxon>Bacteria</taxon>
        <taxon>Bacillati</taxon>
        <taxon>Actinomycetota</taxon>
        <taxon>Coriobacteriia</taxon>
        <taxon>Eggerthellales</taxon>
        <taxon>Eggerthellaceae</taxon>
        <taxon>Slackia</taxon>
    </lineage>
</organism>
<comment type="catalytic activity">
    <reaction evidence="9">
        <text>DNA(n) + a 2'-deoxyribonucleoside 5'-triphosphate = DNA(n+1) + diphosphate</text>
        <dbReference type="Rhea" id="RHEA:22508"/>
        <dbReference type="Rhea" id="RHEA-COMP:17339"/>
        <dbReference type="Rhea" id="RHEA-COMP:17340"/>
        <dbReference type="ChEBI" id="CHEBI:33019"/>
        <dbReference type="ChEBI" id="CHEBI:61560"/>
        <dbReference type="ChEBI" id="CHEBI:173112"/>
        <dbReference type="EC" id="2.7.7.7"/>
    </reaction>
</comment>
<dbReference type="SUPFAM" id="SSF47781">
    <property type="entry name" value="RuvA domain 2-like"/>
    <property type="match status" value="1"/>
</dbReference>
<evidence type="ECO:0000313" key="12">
    <source>
        <dbReference type="Proteomes" id="UP000006001"/>
    </source>
</evidence>
<proteinExistence type="inferred from homology"/>
<dbReference type="Pfam" id="PF07733">
    <property type="entry name" value="DNA_pol3_alpha"/>
    <property type="match status" value="1"/>
</dbReference>
<dbReference type="NCBIfam" id="NF004226">
    <property type="entry name" value="PRK05673.1"/>
    <property type="match status" value="1"/>
</dbReference>
<evidence type="ECO:0000256" key="7">
    <source>
        <dbReference type="ARBA" id="ARBA00022705"/>
    </source>
</evidence>
<dbReference type="NCBIfam" id="TIGR00594">
    <property type="entry name" value="polc"/>
    <property type="match status" value="1"/>
</dbReference>
<dbReference type="Gene3D" id="3.20.20.140">
    <property type="entry name" value="Metal-dependent hydrolases"/>
    <property type="match status" value="1"/>
</dbReference>
<accession>D0WG97</accession>
<sequence length="1194" mass="134059">MARVQAGEDGGGACAHAHEGTAMPFVHLHNHTEYSMLDGATHVKDMVRRAADLDMPAVAITDHGVMCGVPELCDACAAVERETGKKVKPIYGCEIYFTEDPEVGTKKRSPLYHMIMLAKNSEGYHNLLHLVSESHMDNYYYKPRTTLDMIKKHAKGIVATSACIAGIIPRRLRERDVAGAREWAQTFKDIFEPGDFYIELQDQGISTEEGFSQHELNVQLSNLAHDLGLETIATNDFHYLTREDAKAQDIMLCIGTGSNYDDENRMRFANDEFYMKTEEEMREALRDFPEACDNTVKVAEKCSVELERDSILPRFPLPEGYTEEMLFREECEKGLIHRYGNNGEITTMDELRAARPDVVERYEYEAGVIIQQGFPAYFLIVQEYIRWAKDNGIGVGPGRGSAAGAICTYAMGITDLEPLDNGLLFERFLSPERVEMPDIDVDFDDQHRQDVIDHVRDFYGADHIAGVITFGKLQAKNAVRDAARVLGHPYGVGDKICKTIGDELGITLDDALENNVDLKKMYDDDADTRDIIDAARSIEGNIRGEGVHACATIICRDPLVDHVPVKRDTKGGGMITQYDGHYTPELGLLKMDFLGLRTLGVLSRACKNVKARHGLEIRPDEIPIEDAEAFRLMRGEMRWGMDGLFQVEGALYVSLFSRLPPRRFSDIVASIALNRPGPLESGMVDDYVKVANGTTEIHYYDDRLRPILEETYGTMVYQEQIMQISMAMSGFSAGKADRLRKAMGKKKLDIMRQLQADWNEGAVENGYSLEIAKQIWEDAEKFAKYAFNKSHSAAYALLVMRTAYLKAHYPYEFMAAVLSSYMGNADRLIKYISSCTHSGIPVLPPDVNTSNLEFTPLEEGIRFGLAGVRGIGEAVAQSIIDEREANGPYSSLHDFVNRLDAKCYNRKTLEALVKSGAFDSTGYTRKQLMHFIDDTPLLESAAKRQKDRDAGQVSMFDLFADVPDSGFDDDVPAPDGIEWDKRMLLAYEKEILKIYVSDHPLRPYERSLESVTKYHLGDLAEHKGDIKNAVFAGLVASVTVKMTRKGTKMANFDLEDTTGHMECVCFKYSDFEEAIQEDAIVKIKGRFEHSERGDQILAFEVERLDVDSMRETPSNLQISLAAADFDQSVATRLYGILGDYPGNDPVVLYVEQSDGRKFRAELPIKVDAADNLLYSGIMTLFGRPVWKSLQEQRR</sequence>
<reference evidence="11" key="1">
    <citation type="submission" date="2009-10" db="EMBL/GenBank/DDBJ databases">
        <authorList>
            <person name="Weinstock G."/>
            <person name="Sodergren E."/>
            <person name="Clifton S."/>
            <person name="Fulton L."/>
            <person name="Fulton B."/>
            <person name="Courtney L."/>
            <person name="Fronick C."/>
            <person name="Harrison M."/>
            <person name="Strong C."/>
            <person name="Farmer C."/>
            <person name="Delahaunty K."/>
            <person name="Markovic C."/>
            <person name="Hall O."/>
            <person name="Minx P."/>
            <person name="Tomlinson C."/>
            <person name="Mitreva M."/>
            <person name="Nelson J."/>
            <person name="Hou S."/>
            <person name="Wollam A."/>
            <person name="Pepin K.H."/>
            <person name="Johnson M."/>
            <person name="Bhonagiri V."/>
            <person name="Nash W.E."/>
            <person name="Warren W."/>
            <person name="Chinwalla A."/>
            <person name="Mardis E.R."/>
            <person name="Wilson R.K."/>
        </authorList>
    </citation>
    <scope>NUCLEOTIDE SEQUENCE [LARGE SCALE GENOMIC DNA]</scope>
    <source>
        <strain evidence="11">ATCC 700122</strain>
    </source>
</reference>
<dbReference type="Pfam" id="PF17657">
    <property type="entry name" value="DNA_pol3_finger"/>
    <property type="match status" value="1"/>
</dbReference>
<dbReference type="GO" id="GO:0003676">
    <property type="term" value="F:nucleic acid binding"/>
    <property type="evidence" value="ECO:0007669"/>
    <property type="project" value="InterPro"/>
</dbReference>
<keyword evidence="5 11" id="KW-0808">Transferase</keyword>
<feature type="domain" description="Polymerase/histidinol phosphatase N-terminal" evidence="10">
    <location>
        <begin position="26"/>
        <end position="99"/>
    </location>
</feature>
<evidence type="ECO:0000256" key="8">
    <source>
        <dbReference type="ARBA" id="ARBA00022932"/>
    </source>
</evidence>
<dbReference type="GO" id="GO:0006260">
    <property type="term" value="P:DNA replication"/>
    <property type="evidence" value="ECO:0007669"/>
    <property type="project" value="UniProtKB-KW"/>
</dbReference>
<dbReference type="InterPro" id="IPR040982">
    <property type="entry name" value="DNA_pol3_finger"/>
</dbReference>
<dbReference type="Pfam" id="PF14579">
    <property type="entry name" value="HHH_6"/>
    <property type="match status" value="1"/>
</dbReference>
<dbReference type="eggNOG" id="COG0587">
    <property type="taxonomic scope" value="Bacteria"/>
</dbReference>
<dbReference type="HOGENOM" id="CLU_001600_0_0_11"/>
<gene>
    <name evidence="11" type="ORF">HMPREF0762_00848</name>
</gene>
<keyword evidence="7" id="KW-0235">DNA replication</keyword>
<evidence type="ECO:0000256" key="1">
    <source>
        <dbReference type="ARBA" id="ARBA00004496"/>
    </source>
</evidence>
<dbReference type="InterPro" id="IPR004805">
    <property type="entry name" value="DnaE2/DnaE/PolC"/>
</dbReference>
<dbReference type="Gene3D" id="2.40.50.140">
    <property type="entry name" value="Nucleic acid-binding proteins"/>
    <property type="match status" value="1"/>
</dbReference>
<dbReference type="PANTHER" id="PTHR32294">
    <property type="entry name" value="DNA POLYMERASE III SUBUNIT ALPHA"/>
    <property type="match status" value="1"/>
</dbReference>
<dbReference type="Proteomes" id="UP000006001">
    <property type="component" value="Unassembled WGS sequence"/>
</dbReference>
<evidence type="ECO:0000313" key="11">
    <source>
        <dbReference type="EMBL" id="EEZ61510.1"/>
    </source>
</evidence>
<evidence type="ECO:0000256" key="5">
    <source>
        <dbReference type="ARBA" id="ARBA00022679"/>
    </source>
</evidence>
<dbReference type="InterPro" id="IPR004013">
    <property type="entry name" value="PHP_dom"/>
</dbReference>
<dbReference type="InterPro" id="IPR016195">
    <property type="entry name" value="Pol/histidinol_Pase-like"/>
</dbReference>
<dbReference type="InterPro" id="IPR011708">
    <property type="entry name" value="DNA_pol3_alpha_NTPase_dom"/>
</dbReference>
<evidence type="ECO:0000256" key="3">
    <source>
        <dbReference type="ARBA" id="ARBA00012417"/>
    </source>
</evidence>
<comment type="subcellular location">
    <subcellularLocation>
        <location evidence="1">Cytoplasm</location>
    </subcellularLocation>
</comment>
<dbReference type="Gene3D" id="1.10.150.870">
    <property type="match status" value="1"/>
</dbReference>
<name>D0WG97_SLAES</name>
<dbReference type="InterPro" id="IPR012340">
    <property type="entry name" value="NA-bd_OB-fold"/>
</dbReference>
<dbReference type="STRING" id="649764.HMPREF0762_00848"/>
<dbReference type="InterPro" id="IPR041931">
    <property type="entry name" value="DNA_pol3_alpha_thumb_dom"/>
</dbReference>
<keyword evidence="6 11" id="KW-0548">Nucleotidyltransferase</keyword>
<evidence type="ECO:0000256" key="9">
    <source>
        <dbReference type="ARBA" id="ARBA00049244"/>
    </source>
</evidence>
<evidence type="ECO:0000256" key="2">
    <source>
        <dbReference type="ARBA" id="ARBA00009496"/>
    </source>
</evidence>
<keyword evidence="12" id="KW-1185">Reference proteome</keyword>
<dbReference type="SUPFAM" id="SSF89550">
    <property type="entry name" value="PHP domain-like"/>
    <property type="match status" value="1"/>
</dbReference>
<evidence type="ECO:0000256" key="4">
    <source>
        <dbReference type="ARBA" id="ARBA00019114"/>
    </source>
</evidence>
<dbReference type="EC" id="2.7.7.7" evidence="3"/>
<dbReference type="InterPro" id="IPR010994">
    <property type="entry name" value="RuvA_2-like"/>
</dbReference>
<keyword evidence="8" id="KW-0239">DNA-directed DNA polymerase</keyword>
<dbReference type="Pfam" id="PF02811">
    <property type="entry name" value="PHP"/>
    <property type="match status" value="1"/>
</dbReference>
<evidence type="ECO:0000259" key="10">
    <source>
        <dbReference type="SMART" id="SM00481"/>
    </source>
</evidence>
<dbReference type="PANTHER" id="PTHR32294:SF0">
    <property type="entry name" value="DNA POLYMERASE III SUBUNIT ALPHA"/>
    <property type="match status" value="1"/>
</dbReference>
<comment type="similarity">
    <text evidence="2">Belongs to the DNA polymerase type-C family. DnaE subfamily.</text>
</comment>
<dbReference type="SMART" id="SM00481">
    <property type="entry name" value="POLIIIAc"/>
    <property type="match status" value="1"/>
</dbReference>
<dbReference type="GO" id="GO:0008408">
    <property type="term" value="F:3'-5' exonuclease activity"/>
    <property type="evidence" value="ECO:0007669"/>
    <property type="project" value="InterPro"/>
</dbReference>
<dbReference type="EMBL" id="ACUX02000006">
    <property type="protein sequence ID" value="EEZ61510.1"/>
    <property type="molecule type" value="Genomic_DNA"/>
</dbReference>
<dbReference type="InterPro" id="IPR029460">
    <property type="entry name" value="DNAPol_HHH"/>
</dbReference>
<dbReference type="Gene3D" id="1.10.10.1600">
    <property type="entry name" value="Bacterial DNA polymerase III alpha subunit, thumb domain"/>
    <property type="match status" value="1"/>
</dbReference>
<dbReference type="InterPro" id="IPR004365">
    <property type="entry name" value="NA-bd_OB_tRNA"/>
</dbReference>
<protein>
    <recommendedName>
        <fullName evidence="4">DNA polymerase III subunit alpha</fullName>
        <ecNumber evidence="3">2.7.7.7</ecNumber>
    </recommendedName>
</protein>
<dbReference type="AlphaFoldDB" id="D0WG97"/>
<dbReference type="Pfam" id="PF01336">
    <property type="entry name" value="tRNA_anti-codon"/>
    <property type="match status" value="1"/>
</dbReference>